<sequence>MYRIYIDCTERGNDKVILYKDNKVLDEILGSIDVVSSLEKLFRKNKLEVIDITSFEMNEGPGSFTGLKASAAVVNALNWAVLKKSSKRLIIPNYQRSKFDEPS</sequence>
<dbReference type="EMBL" id="MEVI01000003">
    <property type="protein sequence ID" value="OGC55130.1"/>
    <property type="molecule type" value="Genomic_DNA"/>
</dbReference>
<comment type="caution">
    <text evidence="1">The sequence shown here is derived from an EMBL/GenBank/DDBJ whole genome shotgun (WGS) entry which is preliminary data.</text>
</comment>
<accession>A0A1F4VDV7</accession>
<organism evidence="1 2">
    <name type="scientific">candidate division WWE3 bacterium RIFCSPLOWO2_01_FULL_41_18</name>
    <dbReference type="NCBI Taxonomy" id="1802625"/>
    <lineage>
        <taxon>Bacteria</taxon>
        <taxon>Katanobacteria</taxon>
    </lineage>
</organism>
<dbReference type="Gene3D" id="3.30.420.40">
    <property type="match status" value="1"/>
</dbReference>
<dbReference type="AlphaFoldDB" id="A0A1F4VDV7"/>
<proteinExistence type="predicted"/>
<dbReference type="Proteomes" id="UP000176504">
    <property type="component" value="Unassembled WGS sequence"/>
</dbReference>
<evidence type="ECO:0008006" key="3">
    <source>
        <dbReference type="Google" id="ProtNLM"/>
    </source>
</evidence>
<reference evidence="1 2" key="1">
    <citation type="journal article" date="2016" name="Nat. Commun.">
        <title>Thousands of microbial genomes shed light on interconnected biogeochemical processes in an aquifer system.</title>
        <authorList>
            <person name="Anantharaman K."/>
            <person name="Brown C.T."/>
            <person name="Hug L.A."/>
            <person name="Sharon I."/>
            <person name="Castelle C.J."/>
            <person name="Probst A.J."/>
            <person name="Thomas B.C."/>
            <person name="Singh A."/>
            <person name="Wilkins M.J."/>
            <person name="Karaoz U."/>
            <person name="Brodie E.L."/>
            <person name="Williams K.H."/>
            <person name="Hubbard S.S."/>
            <person name="Banfield J.F."/>
        </authorList>
    </citation>
    <scope>NUCLEOTIDE SEQUENCE [LARGE SCALE GENOMIC DNA]</scope>
</reference>
<protein>
    <recommendedName>
        <fullName evidence="3">Gcp-like domain-containing protein</fullName>
    </recommendedName>
</protein>
<gene>
    <name evidence="1" type="ORF">A3A78_04090</name>
</gene>
<name>A0A1F4VDV7_UNCKA</name>
<evidence type="ECO:0000313" key="1">
    <source>
        <dbReference type="EMBL" id="OGC55130.1"/>
    </source>
</evidence>
<evidence type="ECO:0000313" key="2">
    <source>
        <dbReference type="Proteomes" id="UP000176504"/>
    </source>
</evidence>